<dbReference type="EMBL" id="UINC01000639">
    <property type="protein sequence ID" value="SUZ58753.1"/>
    <property type="molecule type" value="Genomic_DNA"/>
</dbReference>
<protein>
    <submittedName>
        <fullName evidence="1">Uncharacterized protein</fullName>
    </submittedName>
</protein>
<sequence length="30" mass="3297">MTHVLIVEDNTGNGAVVLQRANEETPDIIF</sequence>
<name>A0A381NZ93_9ZZZZ</name>
<organism evidence="1">
    <name type="scientific">marine metagenome</name>
    <dbReference type="NCBI Taxonomy" id="408172"/>
    <lineage>
        <taxon>unclassified sequences</taxon>
        <taxon>metagenomes</taxon>
        <taxon>ecological metagenomes</taxon>
    </lineage>
</organism>
<accession>A0A381NZ93</accession>
<gene>
    <name evidence="1" type="ORF">METZ01_LOCUS11607</name>
</gene>
<proteinExistence type="predicted"/>
<reference evidence="1" key="1">
    <citation type="submission" date="2018-05" db="EMBL/GenBank/DDBJ databases">
        <authorList>
            <person name="Lanie J.A."/>
            <person name="Ng W.-L."/>
            <person name="Kazmierczak K.M."/>
            <person name="Andrzejewski T.M."/>
            <person name="Davidsen T.M."/>
            <person name="Wayne K.J."/>
            <person name="Tettelin H."/>
            <person name="Glass J.I."/>
            <person name="Rusch D."/>
            <person name="Podicherti R."/>
            <person name="Tsui H.-C.T."/>
            <person name="Winkler M.E."/>
        </authorList>
    </citation>
    <scope>NUCLEOTIDE SEQUENCE</scope>
</reference>
<evidence type="ECO:0000313" key="1">
    <source>
        <dbReference type="EMBL" id="SUZ58753.1"/>
    </source>
</evidence>
<dbReference type="AlphaFoldDB" id="A0A381NZ93"/>